<reference evidence="1 2" key="1">
    <citation type="submission" date="2016-10" db="EMBL/GenBank/DDBJ databases">
        <title>Draft genome sequences of four alkaliphilic bacteria belonging to the Anaerobacillus genus.</title>
        <authorList>
            <person name="Bassil N.M."/>
            <person name="Lloyd J.R."/>
        </authorList>
    </citation>
    <scope>NUCLEOTIDE SEQUENCE [LARGE SCALE GENOMIC DNA]</scope>
    <source>
        <strain evidence="1 2">DSM 22531</strain>
    </source>
</reference>
<organism evidence="1 2">
    <name type="scientific">Anaerobacillus alkalidiazotrophicus</name>
    <dbReference type="NCBI Taxonomy" id="472963"/>
    <lineage>
        <taxon>Bacteria</taxon>
        <taxon>Bacillati</taxon>
        <taxon>Bacillota</taxon>
        <taxon>Bacilli</taxon>
        <taxon>Bacillales</taxon>
        <taxon>Bacillaceae</taxon>
        <taxon>Anaerobacillus</taxon>
    </lineage>
</organism>
<keyword evidence="2" id="KW-1185">Reference proteome</keyword>
<evidence type="ECO:0000313" key="2">
    <source>
        <dbReference type="Proteomes" id="UP000180057"/>
    </source>
</evidence>
<dbReference type="Proteomes" id="UP000180057">
    <property type="component" value="Unassembled WGS sequence"/>
</dbReference>
<proteinExistence type="predicted"/>
<accession>A0A1S2M1S6</accession>
<dbReference type="EMBL" id="MLQS01000028">
    <property type="protein sequence ID" value="OIJ18692.1"/>
    <property type="molecule type" value="Genomic_DNA"/>
</dbReference>
<name>A0A1S2M1S6_9BACI</name>
<comment type="caution">
    <text evidence="1">The sequence shown here is derived from an EMBL/GenBank/DDBJ whole genome shotgun (WGS) entry which is preliminary data.</text>
</comment>
<dbReference type="AlphaFoldDB" id="A0A1S2M1S6"/>
<dbReference type="STRING" id="472963.BKP45_15985"/>
<evidence type="ECO:0000313" key="1">
    <source>
        <dbReference type="EMBL" id="OIJ18692.1"/>
    </source>
</evidence>
<dbReference type="OrthoDB" id="9794782at2"/>
<dbReference type="RefSeq" id="WP_071390698.1">
    <property type="nucleotide sequence ID" value="NZ_MLQS01000028.1"/>
</dbReference>
<gene>
    <name evidence="1" type="ORF">BKP45_15985</name>
</gene>
<protein>
    <submittedName>
        <fullName evidence="1">Uncharacterized protein</fullName>
    </submittedName>
</protein>
<sequence>MEKILIILISIGLLVTLFAYISKSAIKSAVPLQQYRMKGQFAARDSSFLLPVSPGTFIFTIDINKGKGKLVHGAFNPDGATWLHPPTNRPSYYDLNEGKHELKIDIQTSFGEVDRIEIVNPHYFKELVFSYDVKTIELYEEEKPEKFKMDRQPTQSL</sequence>